<dbReference type="KEGG" id="pdh:B9T62_12060"/>
<evidence type="ECO:0000256" key="3">
    <source>
        <dbReference type="ARBA" id="ARBA00023163"/>
    </source>
</evidence>
<evidence type="ECO:0000256" key="1">
    <source>
        <dbReference type="ARBA" id="ARBA00023015"/>
    </source>
</evidence>
<name>A0A2Z2KR65_9BACL</name>
<evidence type="ECO:0000313" key="5">
    <source>
        <dbReference type="EMBL" id="ASA21448.1"/>
    </source>
</evidence>
<accession>A0A2Z2KR65</accession>
<dbReference type="InterPro" id="IPR001845">
    <property type="entry name" value="HTH_ArsR_DNA-bd_dom"/>
</dbReference>
<evidence type="ECO:0000313" key="6">
    <source>
        <dbReference type="Proteomes" id="UP000249890"/>
    </source>
</evidence>
<dbReference type="PANTHER" id="PTHR33154">
    <property type="entry name" value="TRANSCRIPTIONAL REGULATOR, ARSR FAMILY"/>
    <property type="match status" value="1"/>
</dbReference>
<dbReference type="PANTHER" id="PTHR33154:SF18">
    <property type="entry name" value="ARSENICAL RESISTANCE OPERON REPRESSOR"/>
    <property type="match status" value="1"/>
</dbReference>
<protein>
    <recommendedName>
        <fullName evidence="4">HTH arsR-type domain-containing protein</fullName>
    </recommendedName>
</protein>
<dbReference type="RefSeq" id="WP_087915458.1">
    <property type="nucleotide sequence ID" value="NZ_CP021780.1"/>
</dbReference>
<evidence type="ECO:0000259" key="4">
    <source>
        <dbReference type="PROSITE" id="PS50987"/>
    </source>
</evidence>
<evidence type="ECO:0000256" key="2">
    <source>
        <dbReference type="ARBA" id="ARBA00023125"/>
    </source>
</evidence>
<dbReference type="GO" id="GO:0003677">
    <property type="term" value="F:DNA binding"/>
    <property type="evidence" value="ECO:0007669"/>
    <property type="project" value="UniProtKB-KW"/>
</dbReference>
<keyword evidence="3" id="KW-0804">Transcription</keyword>
<organism evidence="5 6">
    <name type="scientific">Paenibacillus donghaensis</name>
    <dbReference type="NCBI Taxonomy" id="414771"/>
    <lineage>
        <taxon>Bacteria</taxon>
        <taxon>Bacillati</taxon>
        <taxon>Bacillota</taxon>
        <taxon>Bacilli</taxon>
        <taxon>Bacillales</taxon>
        <taxon>Paenibacillaceae</taxon>
        <taxon>Paenibacillus</taxon>
    </lineage>
</organism>
<dbReference type="Gene3D" id="1.10.10.10">
    <property type="entry name" value="Winged helix-like DNA-binding domain superfamily/Winged helix DNA-binding domain"/>
    <property type="match status" value="1"/>
</dbReference>
<keyword evidence="2" id="KW-0238">DNA-binding</keyword>
<dbReference type="CDD" id="cd00090">
    <property type="entry name" value="HTH_ARSR"/>
    <property type="match status" value="1"/>
</dbReference>
<feature type="domain" description="HTH arsR-type" evidence="4">
    <location>
        <begin position="258"/>
        <end position="349"/>
    </location>
</feature>
<keyword evidence="6" id="KW-1185">Reference proteome</keyword>
<dbReference type="InterPro" id="IPR036388">
    <property type="entry name" value="WH-like_DNA-bd_sf"/>
</dbReference>
<dbReference type="EMBL" id="CP021780">
    <property type="protein sequence ID" value="ASA21448.1"/>
    <property type="molecule type" value="Genomic_DNA"/>
</dbReference>
<dbReference type="PROSITE" id="PS50987">
    <property type="entry name" value="HTH_ARSR_2"/>
    <property type="match status" value="1"/>
</dbReference>
<dbReference type="PRINTS" id="PR00778">
    <property type="entry name" value="HTHARSR"/>
</dbReference>
<dbReference type="InterPro" id="IPR011991">
    <property type="entry name" value="ArsR-like_HTH"/>
</dbReference>
<dbReference type="SUPFAM" id="SSF46785">
    <property type="entry name" value="Winged helix' DNA-binding domain"/>
    <property type="match status" value="1"/>
</dbReference>
<keyword evidence="1" id="KW-0805">Transcription regulation</keyword>
<proteinExistence type="predicted"/>
<dbReference type="OrthoDB" id="9794330at2"/>
<sequence length="349" mass="39757">MNLNIHEQLDPVFETLGLLYVSSHMVHHRQHMIDELGRFGVDGEAFYTKHLKTVDKYLNTFRKHRVDHESDSFFFKDEDTTFFTLLLRLLCENRSWLSGLETAAEDLIRQELLKVLFDEQKKEDDIPGEAVLAEILTLEDIIAFLGGCSYEEGIKWKLMALLQHPHKQIAALIAAVNNNIHAFEKARQEVEKPLRRLISAYVQSIRSNGDQPFVKVVEIFAHDASIYPALIMPLGQSIYTTQGHYGLFVDCLPLNGKNPADSREHLLLLLKALADNSKLQILASLKLSPKYNLEIAEHLGLSAATVSHHMNVLLTCGMVSIDKQNGKVYYHLDTANLELLIEELERYLL</sequence>
<gene>
    <name evidence="5" type="ORF">B9T62_12060</name>
</gene>
<dbReference type="Pfam" id="PF01022">
    <property type="entry name" value="HTH_5"/>
    <property type="match status" value="1"/>
</dbReference>
<dbReference type="InterPro" id="IPR051081">
    <property type="entry name" value="HTH_MetalResp_TranReg"/>
</dbReference>
<reference evidence="5 6" key="1">
    <citation type="submission" date="2017-06" db="EMBL/GenBank/DDBJ databases">
        <title>Complete genome sequence of Paenibacillus donghaensis KCTC 13049T isolated from East Sea sediment, South Korea.</title>
        <authorList>
            <person name="Jung B.K."/>
            <person name="Hong S.-J."/>
            <person name="Shin J.-H."/>
        </authorList>
    </citation>
    <scope>NUCLEOTIDE SEQUENCE [LARGE SCALE GENOMIC DNA]</scope>
    <source>
        <strain evidence="5 6">KCTC 13049</strain>
    </source>
</reference>
<dbReference type="SMART" id="SM00418">
    <property type="entry name" value="HTH_ARSR"/>
    <property type="match status" value="1"/>
</dbReference>
<dbReference type="AlphaFoldDB" id="A0A2Z2KR65"/>
<dbReference type="GO" id="GO:0003700">
    <property type="term" value="F:DNA-binding transcription factor activity"/>
    <property type="evidence" value="ECO:0007669"/>
    <property type="project" value="InterPro"/>
</dbReference>
<dbReference type="Proteomes" id="UP000249890">
    <property type="component" value="Chromosome"/>
</dbReference>
<dbReference type="InterPro" id="IPR036390">
    <property type="entry name" value="WH_DNA-bd_sf"/>
</dbReference>